<protein>
    <recommendedName>
        <fullName evidence="2">alpha-amylase</fullName>
        <ecNumber evidence="2">3.2.1.1</ecNumber>
    </recommendedName>
    <alternativeName>
        <fullName evidence="3">1,4-alpha-D-glucan glucanohydrolase</fullName>
    </alternativeName>
</protein>
<evidence type="ECO:0000256" key="4">
    <source>
        <dbReference type="SAM" id="SignalP"/>
    </source>
</evidence>
<proteinExistence type="predicted"/>
<dbReference type="Proteomes" id="UP000294194">
    <property type="component" value="Unassembled WGS sequence"/>
</dbReference>
<dbReference type="InterPro" id="IPR013783">
    <property type="entry name" value="Ig-like_fold"/>
</dbReference>
<dbReference type="SUPFAM" id="SSF49452">
    <property type="entry name" value="Starch-binding domain-like"/>
    <property type="match status" value="1"/>
</dbReference>
<dbReference type="GO" id="GO:0004180">
    <property type="term" value="F:carboxypeptidase activity"/>
    <property type="evidence" value="ECO:0007669"/>
    <property type="project" value="UniProtKB-KW"/>
</dbReference>
<evidence type="ECO:0000256" key="2">
    <source>
        <dbReference type="ARBA" id="ARBA00012595"/>
    </source>
</evidence>
<comment type="caution">
    <text evidence="5">The sequence shown here is derived from an EMBL/GenBank/DDBJ whole genome shotgun (WGS) entry which is preliminary data.</text>
</comment>
<keyword evidence="5" id="KW-0645">Protease</keyword>
<dbReference type="GO" id="GO:0030246">
    <property type="term" value="F:carbohydrate binding"/>
    <property type="evidence" value="ECO:0007669"/>
    <property type="project" value="InterPro"/>
</dbReference>
<gene>
    <name evidence="5" type="ORF">EYE40_14280</name>
</gene>
<evidence type="ECO:0000256" key="1">
    <source>
        <dbReference type="ARBA" id="ARBA00000548"/>
    </source>
</evidence>
<feature type="signal peptide" evidence="4">
    <location>
        <begin position="1"/>
        <end position="36"/>
    </location>
</feature>
<dbReference type="Gene3D" id="2.60.40.1120">
    <property type="entry name" value="Carboxypeptidase-like, regulatory domain"/>
    <property type="match status" value="1"/>
</dbReference>
<evidence type="ECO:0000256" key="3">
    <source>
        <dbReference type="ARBA" id="ARBA00030238"/>
    </source>
</evidence>
<organism evidence="5 6">
    <name type="scientific">Glaciihabitans arcticus</name>
    <dbReference type="NCBI Taxonomy" id="2668039"/>
    <lineage>
        <taxon>Bacteria</taxon>
        <taxon>Bacillati</taxon>
        <taxon>Actinomycetota</taxon>
        <taxon>Actinomycetes</taxon>
        <taxon>Micrococcales</taxon>
        <taxon>Microbacteriaceae</taxon>
        <taxon>Glaciihabitans</taxon>
    </lineage>
</organism>
<dbReference type="Gene3D" id="2.60.40.2700">
    <property type="match status" value="6"/>
</dbReference>
<feature type="chain" id="PRO_5020933259" description="alpha-amylase" evidence="4">
    <location>
        <begin position="37"/>
        <end position="1516"/>
    </location>
</feature>
<evidence type="ECO:0000313" key="6">
    <source>
        <dbReference type="Proteomes" id="UP000294194"/>
    </source>
</evidence>
<evidence type="ECO:0000313" key="5">
    <source>
        <dbReference type="EMBL" id="TBN55377.1"/>
    </source>
</evidence>
<sequence length="1516" mass="153801">MSRVSASSLRRVALLVLSSLVTAGLLLTGITPAAQAAPGDATLTVRVTTHTGAPFAAAAVTAQSLATGTAVGDPVIIGTPVAGTPGSYQFAGLDGGSRYTIGVRTRVANAGGTPAVQYYGGAATAEAGRPVPVASGANTLDFSLFAGALSGTVLTSAGKALAGVDVTLYKVLGTSYTAVDSAVSSAKGAYAFGYLEPGIYTVRYATARAARTWVAANAGGGPVLSDTAYGTHYTVNYGKPVVLSQRLVAGGTITGVVRGSGLPLAGATVRAASLTGTPGAFTGGAVYTAHTATANAAGAFSISGLPAGYYALSIQATGDQDFADPLVAIQTAASVRVVAGKIVSAPAAMTTATPGTIILSGSITGAPATAGGTVTVGKSSDFDRTARTIDIQPNGSYSIAVAPGQYQVRIRPVNTANPAQAIVPVYRTKSVNALPAATGPVTSNWDLDPGLTFATGPIISNAATTVVGTLHQMAATTLRSTTSTISVQWYRDGMPIFGATATSFASRGSDVGAALTARVALTDTVDGLGRVVGVTAPLVVTAGPVLSAVAPASIASGTYLPGMKIVAKPQTFLQTALTYSYQWTRDGVFIPGATSVAYTLTPADGGTQIAARVRGSKAGFTTSSVSIAGPVTVGRFAAPVLKKAPSLTATTIGQPAGQIRYTVRSGTWSPVPGFGYQWFADGVEIPGATYASFVYVPDLYSGRSLTVRVQTVKLGHTAASSTLVARRGSAVPTGSGTPAVTQGAASVTAGQAVPVATVLTAVPGTWTTPDATALPTFSFVWQRQLATGVWSTIPGATSATYSVAVADVGRPLQVRVTVVSPRYSNVALQPIPAGVGLLRQDLATAAATVTIGGAGAPTLAVTATGITWPVTAVTQTYAWFSCATSCVSYPAGYTAIAKATTASYVPPAALGSKSLVVRVVASKAGFAPRTIVSEPRVLDAANLIGNTAAPGYAKGLVSGSAKVGIALTSSAAGWKIPGVTRSYIWQKCAAACATEANWAQLATGASYVPDATAFGTGGNLLRVVEIAAKKGYTTARAAATVQLSITPSVEYPTSTPTITRVGNVLTVSPVTWGPGWTAAAADDVKYAWHVGDGWAPPYEDSRTYTIKPEDSGKPIWVQISYDSGAPAYGGLAGIIRPVAIRGTAPSAQPAFTFDGTRVGDYLYFSDPSFALPAWGGEAYTRSYQWLSNGAPIPGQTDHNYLATADQLGKTISLRATLTTDRYNPVVNTSAGVVLQPGDTHYGSVSLSGNSYVGSVITATPYFPAGHTFRYQWIRDDNGVLTDIPKATAKTYTLVAADLDASIRVRVTAQRPGFTGRTEESGNIYVGIRYFQQTVPAELVGSGVAGAPLSVIPPVFAGVKPAYTYLWTRNGVVIPGATAATFTPPAAYSGDAIVAKVTARLAGWNPVTASTDARTITPGAAPTALGVNAPKVTGVAKGCSTLTATRGVWTADGAGYAYQWHASLDGPIPGATLSQFTIPTGAYIGQKLFVVVTATRTGLAVGTAQSLPTAAVLDTGC</sequence>
<dbReference type="EMBL" id="SISG01000002">
    <property type="protein sequence ID" value="TBN55377.1"/>
    <property type="molecule type" value="Genomic_DNA"/>
</dbReference>
<keyword evidence="4" id="KW-0732">Signal</keyword>
<keyword evidence="6" id="KW-1185">Reference proteome</keyword>
<reference evidence="6" key="1">
    <citation type="submission" date="2019-02" db="EMBL/GenBank/DDBJ databases">
        <title>Glaciihabitans arcticus sp. nov., a psychrotolerant bacterium isolated from polar soil.</title>
        <authorList>
            <person name="Dahal R.H."/>
        </authorList>
    </citation>
    <scope>NUCLEOTIDE SEQUENCE [LARGE SCALE GENOMIC DNA]</scope>
    <source>
        <strain evidence="6">RP-3-7</strain>
    </source>
</reference>
<comment type="catalytic activity">
    <reaction evidence="1">
        <text>Endohydrolysis of (1-&gt;4)-alpha-D-glucosidic linkages in polysaccharides containing three or more (1-&gt;4)-alpha-linked D-glucose units.</text>
        <dbReference type="EC" id="3.2.1.1"/>
    </reaction>
</comment>
<dbReference type="EC" id="3.2.1.1" evidence="2"/>
<keyword evidence="5" id="KW-0121">Carboxypeptidase</keyword>
<dbReference type="RefSeq" id="WP_130982948.1">
    <property type="nucleotide sequence ID" value="NZ_SISG01000002.1"/>
</dbReference>
<dbReference type="GO" id="GO:0005975">
    <property type="term" value="P:carbohydrate metabolic process"/>
    <property type="evidence" value="ECO:0007669"/>
    <property type="project" value="UniProtKB-ARBA"/>
</dbReference>
<dbReference type="Gene3D" id="2.60.40.10">
    <property type="entry name" value="Immunoglobulins"/>
    <property type="match status" value="1"/>
</dbReference>
<dbReference type="GO" id="GO:0004556">
    <property type="term" value="F:alpha-amylase activity"/>
    <property type="evidence" value="ECO:0007669"/>
    <property type="project" value="UniProtKB-EC"/>
</dbReference>
<dbReference type="SUPFAM" id="SSF49478">
    <property type="entry name" value="Cna protein B-type domain"/>
    <property type="match status" value="1"/>
</dbReference>
<name>A0A4Q9GU70_9MICO</name>
<accession>A0A4Q9GU70</accession>
<dbReference type="InterPro" id="IPR013784">
    <property type="entry name" value="Carb-bd-like_fold"/>
</dbReference>
<keyword evidence="5" id="KW-0378">Hydrolase</keyword>